<evidence type="ECO:0000256" key="4">
    <source>
        <dbReference type="PROSITE-ProRule" id="PRU00510"/>
    </source>
</evidence>
<dbReference type="Pfam" id="PF01258">
    <property type="entry name" value="zf-dskA_traR"/>
    <property type="match status" value="1"/>
</dbReference>
<evidence type="ECO:0000313" key="7">
    <source>
        <dbReference type="EMBL" id="PZQ48944.1"/>
    </source>
</evidence>
<dbReference type="PANTHER" id="PTHR33823:SF4">
    <property type="entry name" value="GENERAL STRESS PROTEIN 16O"/>
    <property type="match status" value="1"/>
</dbReference>
<dbReference type="EMBL" id="QFPW01000009">
    <property type="protein sequence ID" value="PZQ48944.1"/>
    <property type="molecule type" value="Genomic_DNA"/>
</dbReference>
<dbReference type="PROSITE" id="PS51128">
    <property type="entry name" value="ZF_DKSA_2"/>
    <property type="match status" value="1"/>
</dbReference>
<evidence type="ECO:0000259" key="6">
    <source>
        <dbReference type="Pfam" id="PF21173"/>
    </source>
</evidence>
<evidence type="ECO:0000256" key="1">
    <source>
        <dbReference type="ARBA" id="ARBA00022723"/>
    </source>
</evidence>
<proteinExistence type="predicted"/>
<dbReference type="GO" id="GO:0008270">
    <property type="term" value="F:zinc ion binding"/>
    <property type="evidence" value="ECO:0007669"/>
    <property type="project" value="UniProtKB-KW"/>
</dbReference>
<dbReference type="AlphaFoldDB" id="A0A2W5N766"/>
<keyword evidence="2" id="KW-0863">Zinc-finger</keyword>
<dbReference type="GO" id="GO:0032259">
    <property type="term" value="P:methylation"/>
    <property type="evidence" value="ECO:0007669"/>
    <property type="project" value="UniProtKB-KW"/>
</dbReference>
<evidence type="ECO:0000259" key="5">
    <source>
        <dbReference type="Pfam" id="PF01258"/>
    </source>
</evidence>
<keyword evidence="7" id="KW-0489">Methyltransferase</keyword>
<gene>
    <name evidence="7" type="ORF">DI556_12375</name>
</gene>
<dbReference type="Pfam" id="PF21173">
    <property type="entry name" value="DksA-like_N"/>
    <property type="match status" value="1"/>
</dbReference>
<dbReference type="Gene3D" id="1.20.120.910">
    <property type="entry name" value="DksA, coiled-coil domain"/>
    <property type="match status" value="1"/>
</dbReference>
<feature type="domain" description="Zinc finger DksA/TraR C4-type" evidence="5">
    <location>
        <begin position="74"/>
        <end position="104"/>
    </location>
</feature>
<reference evidence="7 8" key="1">
    <citation type="submission" date="2017-08" db="EMBL/GenBank/DDBJ databases">
        <title>Infants hospitalized years apart are colonized by the same room-sourced microbial strains.</title>
        <authorList>
            <person name="Brooks B."/>
            <person name="Olm M.R."/>
            <person name="Firek B.A."/>
            <person name="Baker R."/>
            <person name="Thomas B.C."/>
            <person name="Morowitz M.J."/>
            <person name="Banfield J.F."/>
        </authorList>
    </citation>
    <scope>NUCLEOTIDE SEQUENCE [LARGE SCALE GENOMIC DNA]</scope>
    <source>
        <strain evidence="7">S2_005_002_R2_34</strain>
    </source>
</reference>
<feature type="domain" description="DnaK suppressor protein-like N-terminal" evidence="6">
    <location>
        <begin position="10"/>
        <end position="71"/>
    </location>
</feature>
<evidence type="ECO:0000313" key="8">
    <source>
        <dbReference type="Proteomes" id="UP000249185"/>
    </source>
</evidence>
<organism evidence="7 8">
    <name type="scientific">Rhodovulum sulfidophilum</name>
    <name type="common">Rhodobacter sulfidophilus</name>
    <dbReference type="NCBI Taxonomy" id="35806"/>
    <lineage>
        <taxon>Bacteria</taxon>
        <taxon>Pseudomonadati</taxon>
        <taxon>Pseudomonadota</taxon>
        <taxon>Alphaproteobacteria</taxon>
        <taxon>Rhodobacterales</taxon>
        <taxon>Paracoccaceae</taxon>
        <taxon>Rhodovulum</taxon>
    </lineage>
</organism>
<keyword evidence="7" id="KW-0808">Transferase</keyword>
<evidence type="ECO:0000256" key="3">
    <source>
        <dbReference type="ARBA" id="ARBA00022833"/>
    </source>
</evidence>
<dbReference type="Proteomes" id="UP000249185">
    <property type="component" value="Unassembled WGS sequence"/>
</dbReference>
<name>A0A2W5N766_RHOSU</name>
<dbReference type="GO" id="GO:0008168">
    <property type="term" value="F:methyltransferase activity"/>
    <property type="evidence" value="ECO:0007669"/>
    <property type="project" value="UniProtKB-KW"/>
</dbReference>
<feature type="zinc finger region" description="dksA C4-type" evidence="4">
    <location>
        <begin position="79"/>
        <end position="103"/>
    </location>
</feature>
<accession>A0A2W5N766</accession>
<dbReference type="SUPFAM" id="SSF57716">
    <property type="entry name" value="Glucocorticoid receptor-like (DNA-binding domain)"/>
    <property type="match status" value="1"/>
</dbReference>
<keyword evidence="3" id="KW-0862">Zinc</keyword>
<dbReference type="InterPro" id="IPR048487">
    <property type="entry name" value="DksA-like_N"/>
</dbReference>
<keyword evidence="1" id="KW-0479">Metal-binding</keyword>
<dbReference type="InterPro" id="IPR000962">
    <property type="entry name" value="Znf_DskA_TraR"/>
</dbReference>
<comment type="caution">
    <text evidence="7">The sequence shown here is derived from an EMBL/GenBank/DDBJ whole genome shotgun (WGS) entry which is preliminary data.</text>
</comment>
<evidence type="ECO:0000256" key="2">
    <source>
        <dbReference type="ARBA" id="ARBA00022771"/>
    </source>
</evidence>
<sequence>MNETSVEIHERQLRARLDYLSARLHRIDDELSEPLDTGEDANEHEDEEVLEDLGASGLQEIRMIEAALDRIKQGTYGICVVCGEAIAEERLDAVPQAPTCRDCAA</sequence>
<protein>
    <submittedName>
        <fullName evidence="7">Dimethylmenaquinone methyltransferase</fullName>
    </submittedName>
</protein>
<dbReference type="PANTHER" id="PTHR33823">
    <property type="entry name" value="RNA POLYMERASE-BINDING TRANSCRIPTION FACTOR DKSA-RELATED"/>
    <property type="match status" value="1"/>
</dbReference>